<reference evidence="10 11" key="1">
    <citation type="submission" date="2019-07" db="EMBL/GenBank/DDBJ databases">
        <title>Tepidimonas alkaliphilus YIM 72238 draft genome.</title>
        <authorList>
            <person name="Da Costa M.S."/>
            <person name="Froufe H.J.C."/>
            <person name="Egas C."/>
            <person name="Albuquerque L."/>
        </authorList>
    </citation>
    <scope>NUCLEOTIDE SEQUENCE [LARGE SCALE GENOMIC DNA]</scope>
    <source>
        <strain evidence="10 11">YIM 72238</strain>
    </source>
</reference>
<evidence type="ECO:0000256" key="7">
    <source>
        <dbReference type="ARBA" id="ARBA00023211"/>
    </source>
</evidence>
<dbReference type="GO" id="GO:0019628">
    <property type="term" value="P:urate catabolic process"/>
    <property type="evidence" value="ECO:0007669"/>
    <property type="project" value="UniProtKB-UniPathway"/>
</dbReference>
<dbReference type="Gene3D" id="1.10.3330.10">
    <property type="entry name" value="Oxo-4-hydroxy-4-carboxy-5-ureidoimidazoline decarboxylase"/>
    <property type="match status" value="1"/>
</dbReference>
<comment type="cofactor">
    <cofactor evidence="1">
        <name>Mn(2+)</name>
        <dbReference type="ChEBI" id="CHEBI:29035"/>
    </cofactor>
</comment>
<dbReference type="UniPathway" id="UPA00394">
    <property type="reaction ID" value="UER00652"/>
</dbReference>
<dbReference type="GO" id="GO:0050538">
    <property type="term" value="F:N-carbamoyl-L-amino-acid hydrolase activity"/>
    <property type="evidence" value="ECO:0007669"/>
    <property type="project" value="UniProtKB-EC"/>
</dbReference>
<evidence type="ECO:0000256" key="6">
    <source>
        <dbReference type="ARBA" id="ARBA00022801"/>
    </source>
</evidence>
<keyword evidence="5" id="KW-0479">Metal-binding</keyword>
<dbReference type="NCBIfam" id="TIGR01879">
    <property type="entry name" value="hydantase"/>
    <property type="match status" value="1"/>
</dbReference>
<dbReference type="PANTHER" id="PTHR32494">
    <property type="entry name" value="ALLANTOATE DEIMINASE-RELATED"/>
    <property type="match status" value="1"/>
</dbReference>
<dbReference type="GO" id="GO:0016813">
    <property type="term" value="F:hydrolase activity, acting on carbon-nitrogen (but not peptide) bonds, in linear amidines"/>
    <property type="evidence" value="ECO:0007669"/>
    <property type="project" value="InterPro"/>
</dbReference>
<dbReference type="GO" id="GO:0046872">
    <property type="term" value="F:metal ion binding"/>
    <property type="evidence" value="ECO:0007669"/>
    <property type="project" value="UniProtKB-KW"/>
</dbReference>
<feature type="domain" description="Peptidase M20 dimerisation" evidence="8">
    <location>
        <begin position="402"/>
        <end position="490"/>
    </location>
</feature>
<dbReference type="Gene3D" id="3.40.630.10">
    <property type="entry name" value="Zn peptidases"/>
    <property type="match status" value="1"/>
</dbReference>
<dbReference type="InterPro" id="IPR002933">
    <property type="entry name" value="Peptidase_M20"/>
</dbReference>
<dbReference type="Pfam" id="PF01546">
    <property type="entry name" value="Peptidase_M20"/>
    <property type="match status" value="1"/>
</dbReference>
<keyword evidence="4" id="KW-0659">Purine metabolism</keyword>
<evidence type="ECO:0000259" key="8">
    <source>
        <dbReference type="Pfam" id="PF07687"/>
    </source>
</evidence>
<feature type="domain" description="Oxo-4-hydroxy-4-carboxy-5-ureidoimidazoline decarboxylase" evidence="9">
    <location>
        <begin position="10"/>
        <end position="170"/>
    </location>
</feature>
<dbReference type="Pfam" id="PF09349">
    <property type="entry name" value="OHCU_decarbox"/>
    <property type="match status" value="1"/>
</dbReference>
<evidence type="ECO:0000256" key="4">
    <source>
        <dbReference type="ARBA" id="ARBA00022631"/>
    </source>
</evidence>
<dbReference type="Gene3D" id="3.30.70.360">
    <property type="match status" value="1"/>
</dbReference>
<accession>A0A554W6L0</accession>
<dbReference type="Pfam" id="PF07687">
    <property type="entry name" value="M20_dimer"/>
    <property type="match status" value="1"/>
</dbReference>
<proteinExistence type="inferred from homology"/>
<dbReference type="SUPFAM" id="SSF55031">
    <property type="entry name" value="Bacterial exopeptidase dimerisation domain"/>
    <property type="match status" value="1"/>
</dbReference>
<dbReference type="SUPFAM" id="SSF158694">
    <property type="entry name" value="UraD-Like"/>
    <property type="match status" value="1"/>
</dbReference>
<keyword evidence="7" id="KW-0464">Manganese</keyword>
<evidence type="ECO:0000256" key="3">
    <source>
        <dbReference type="ARBA" id="ARBA00011738"/>
    </source>
</evidence>
<gene>
    <name evidence="10" type="primary">amaB</name>
    <name evidence="10" type="ORF">Talka_01634</name>
</gene>
<dbReference type="InterPro" id="IPR017580">
    <property type="entry name" value="OHCU_decarboxylase-1"/>
</dbReference>
<dbReference type="SUPFAM" id="SSF53187">
    <property type="entry name" value="Zn-dependent exopeptidases"/>
    <property type="match status" value="1"/>
</dbReference>
<dbReference type="NCBIfam" id="TIGR03164">
    <property type="entry name" value="UHCUDC"/>
    <property type="match status" value="1"/>
</dbReference>
<dbReference type="InterPro" id="IPR010158">
    <property type="entry name" value="Amidase_Cbmase"/>
</dbReference>
<evidence type="ECO:0000256" key="5">
    <source>
        <dbReference type="ARBA" id="ARBA00022723"/>
    </source>
</evidence>
<dbReference type="AlphaFoldDB" id="A0A554W6L0"/>
<comment type="similarity">
    <text evidence="2">Belongs to the peptidase M20 family.</text>
</comment>
<dbReference type="InterPro" id="IPR011650">
    <property type="entry name" value="Peptidase_M20_dimer"/>
</dbReference>
<dbReference type="Proteomes" id="UP000315736">
    <property type="component" value="Unassembled WGS sequence"/>
</dbReference>
<dbReference type="InterPro" id="IPR036778">
    <property type="entry name" value="OHCU_decarboxylase_sf"/>
</dbReference>
<name>A0A554W6L0_9BURK</name>
<dbReference type="OrthoDB" id="9808195at2"/>
<keyword evidence="11" id="KW-1185">Reference proteome</keyword>
<dbReference type="CDD" id="cd03884">
    <property type="entry name" value="M20_bAS"/>
    <property type="match status" value="1"/>
</dbReference>
<dbReference type="EMBL" id="VJNB01000008">
    <property type="protein sequence ID" value="TSE19211.1"/>
    <property type="molecule type" value="Genomic_DNA"/>
</dbReference>
<comment type="caution">
    <text evidence="10">The sequence shown here is derived from an EMBL/GenBank/DDBJ whole genome shotgun (WGS) entry which is preliminary data.</text>
</comment>
<protein>
    <submittedName>
        <fullName evidence="10">N-carbamoyl-L-amino acid hydrolase</fullName>
        <ecNumber evidence="10">3.5.1.87</ecNumber>
    </submittedName>
</protein>
<sequence length="594" mass="64218">MTSPTLDELNRAPMPQALAMLEGIYEHSPWVAERALAQRPFATLAALHQAMVAAVRQASAEEQLALIRAHPELAGKAMIAGTLTAASTDEQSRAGLTHCTPQEFERLHVLNAAYRARFGHPFILAVRGPHGRGLTRHEIIAALERRLEQPADEERAECLRQIHRIAELRLSDRFGEPPALGQRVWDALAELALHSEPPWAEAGQLTVTYLTPAHQACARTLLAWMREAGFDEAGLDAVGNVVGVFHGQHADAPRLLLGSHYDTVRNAGRYDGRLGIVLALEVVRELHRQGRRLPFALELVGFAEEEGQRFPVTFLGSSALVGAFDPAWLQARDAHGVTLREAMLAAGLPGTMEAIAALRRDPARYLGYLEVHVEQGPVLARREAPLGVVTSINASVRARGAFDGLACHAGTTPMEARRDALLGLAELALAVERLARAQPPAVGTVGMAEVPGGSINVVPGRCTFTLDLRAPSDGQRDALLEQVCAEAETIAQRRGLRLTLEETLRASAAPCDAGLRARWARAVAALGLPVVELPSGAGHDAMMLHRSMPQAMLFVRGEHLGISHHPLESSTAHDIDLAAQALRRLLHDWAEELA</sequence>
<dbReference type="PANTHER" id="PTHR32494:SF19">
    <property type="entry name" value="ALLANTOATE DEIMINASE-RELATED"/>
    <property type="match status" value="1"/>
</dbReference>
<dbReference type="GO" id="GO:0000255">
    <property type="term" value="P:allantoin metabolic process"/>
    <property type="evidence" value="ECO:0007669"/>
    <property type="project" value="InterPro"/>
</dbReference>
<dbReference type="GO" id="GO:0006144">
    <property type="term" value="P:purine nucleobase metabolic process"/>
    <property type="evidence" value="ECO:0007669"/>
    <property type="project" value="UniProtKB-KW"/>
</dbReference>
<evidence type="ECO:0000256" key="2">
    <source>
        <dbReference type="ARBA" id="ARBA00006153"/>
    </source>
</evidence>
<evidence type="ECO:0000313" key="10">
    <source>
        <dbReference type="EMBL" id="TSE19211.1"/>
    </source>
</evidence>
<dbReference type="InterPro" id="IPR036264">
    <property type="entry name" value="Bact_exopeptidase_dim_dom"/>
</dbReference>
<evidence type="ECO:0000256" key="1">
    <source>
        <dbReference type="ARBA" id="ARBA00001936"/>
    </source>
</evidence>
<comment type="subunit">
    <text evidence="3">Homodimer.</text>
</comment>
<dbReference type="RefSeq" id="WP_143890644.1">
    <property type="nucleotide sequence ID" value="NZ_VJNB01000008.1"/>
</dbReference>
<dbReference type="InterPro" id="IPR018020">
    <property type="entry name" value="OHCU_decarboxylase"/>
</dbReference>
<evidence type="ECO:0000259" key="9">
    <source>
        <dbReference type="Pfam" id="PF09349"/>
    </source>
</evidence>
<evidence type="ECO:0000313" key="11">
    <source>
        <dbReference type="Proteomes" id="UP000315736"/>
    </source>
</evidence>
<organism evidence="10 11">
    <name type="scientific">Tepidimonas alkaliphilus</name>
    <dbReference type="NCBI Taxonomy" id="2588942"/>
    <lineage>
        <taxon>Bacteria</taxon>
        <taxon>Pseudomonadati</taxon>
        <taxon>Pseudomonadota</taxon>
        <taxon>Betaproteobacteria</taxon>
        <taxon>Burkholderiales</taxon>
        <taxon>Tepidimonas</taxon>
    </lineage>
</organism>
<dbReference type="EC" id="3.5.1.87" evidence="10"/>
<keyword evidence="6 10" id="KW-0378">Hydrolase</keyword>